<dbReference type="InterPro" id="IPR029510">
    <property type="entry name" value="Ald_DH_CS_GLU"/>
</dbReference>
<evidence type="ECO:0000259" key="7">
    <source>
        <dbReference type="Pfam" id="PF00171"/>
    </source>
</evidence>
<feature type="domain" description="Aldehyde dehydrogenase" evidence="7">
    <location>
        <begin position="18"/>
        <end position="475"/>
    </location>
</feature>
<dbReference type="EMBL" id="RHFF01000032">
    <property type="protein sequence ID" value="TGD36495.1"/>
    <property type="molecule type" value="Genomic_DNA"/>
</dbReference>
<comment type="similarity">
    <text evidence="1 6">Belongs to the aldehyde dehydrogenase family.</text>
</comment>
<dbReference type="SUPFAM" id="SSF53720">
    <property type="entry name" value="ALDH-like"/>
    <property type="match status" value="1"/>
</dbReference>
<dbReference type="Pfam" id="PF00171">
    <property type="entry name" value="Aldedh"/>
    <property type="match status" value="1"/>
</dbReference>
<dbReference type="EC" id="1.2.1.3" evidence="3"/>
<name>A0A4Z0KD77_BREAU</name>
<dbReference type="PANTHER" id="PTHR42804:SF1">
    <property type="entry name" value="ALDEHYDE DEHYDROGENASE-RELATED"/>
    <property type="match status" value="1"/>
</dbReference>
<evidence type="ECO:0000256" key="3">
    <source>
        <dbReference type="ARBA" id="ARBA00024226"/>
    </source>
</evidence>
<proteinExistence type="inferred from homology"/>
<comment type="catalytic activity">
    <reaction evidence="4">
        <text>an aldehyde + NAD(+) + H2O = a carboxylate + NADH + 2 H(+)</text>
        <dbReference type="Rhea" id="RHEA:16185"/>
        <dbReference type="ChEBI" id="CHEBI:15377"/>
        <dbReference type="ChEBI" id="CHEBI:15378"/>
        <dbReference type="ChEBI" id="CHEBI:17478"/>
        <dbReference type="ChEBI" id="CHEBI:29067"/>
        <dbReference type="ChEBI" id="CHEBI:57540"/>
        <dbReference type="ChEBI" id="CHEBI:57945"/>
        <dbReference type="EC" id="1.2.1.3"/>
    </reaction>
</comment>
<keyword evidence="2 6" id="KW-0560">Oxidoreductase</keyword>
<dbReference type="GO" id="GO:0004029">
    <property type="term" value="F:aldehyde dehydrogenase (NAD+) activity"/>
    <property type="evidence" value="ECO:0007669"/>
    <property type="project" value="UniProtKB-EC"/>
</dbReference>
<dbReference type="FunFam" id="3.40.605.10:FF:000007">
    <property type="entry name" value="NAD/NADP-dependent betaine aldehyde dehydrogenase"/>
    <property type="match status" value="1"/>
</dbReference>
<feature type="active site" evidence="5">
    <location>
        <position position="250"/>
    </location>
</feature>
<organism evidence="8 9">
    <name type="scientific">Brevibacterium aurantiacum</name>
    <dbReference type="NCBI Taxonomy" id="273384"/>
    <lineage>
        <taxon>Bacteria</taxon>
        <taxon>Bacillati</taxon>
        <taxon>Actinomycetota</taxon>
        <taxon>Actinomycetes</taxon>
        <taxon>Micrococcales</taxon>
        <taxon>Brevibacteriaceae</taxon>
        <taxon>Brevibacterium</taxon>
    </lineage>
</organism>
<protein>
    <recommendedName>
        <fullName evidence="3">aldehyde dehydrogenase (NAD(+))</fullName>
        <ecNumber evidence="3">1.2.1.3</ecNumber>
    </recommendedName>
</protein>
<sequence length="484" mass="50962">MAEISVPSNSLFVGGRWYRPEAAADFEVRNPATEEVIGIVPEAPAEFASEAIAAAQAGFELWSATSVETRAKTLERLAEAMEVHRSQLGRLTSAEIGTPLKDALGGQVDLPVRVLRSYAEIARRYPWDERDEAGSSVVREGAGVVVAITPWNFPVHQIIAKLAPALAAGCSVVLKPAELTPLNALFLAALCESIGLPDGVFNVVTGQGSVVGEALVQSDGYEIVSFTGSLKVGRHVGEVAGSKIARAALELGGKSPAIVFVDADLTVAVQTTVRNCFVNAGQKCNAPTRLLVPRNRLDEAVAIAKEVAESYVVGDPNDPSTTMGPLVSAAQREVVTGFLSRAQSDGARIVTGGRAAQQDRGYFLTPAIVTDVSRSSEIAREEVFGPVLVVMAHDGEDDAIALANDSEYGLSAEVWSGDPGRAAHLARRIKAGQVRVNGVRTPALPVSPFGGYKRSGNGRELGEFGLDEFVEIKAVLGDPTVSEA</sequence>
<dbReference type="InterPro" id="IPR016162">
    <property type="entry name" value="Ald_DH_N"/>
</dbReference>
<evidence type="ECO:0000256" key="2">
    <source>
        <dbReference type="ARBA" id="ARBA00023002"/>
    </source>
</evidence>
<dbReference type="PANTHER" id="PTHR42804">
    <property type="entry name" value="ALDEHYDE DEHYDROGENASE"/>
    <property type="match status" value="1"/>
</dbReference>
<dbReference type="PROSITE" id="PS00687">
    <property type="entry name" value="ALDEHYDE_DEHYDR_GLU"/>
    <property type="match status" value="1"/>
</dbReference>
<dbReference type="RefSeq" id="WP_135448530.1">
    <property type="nucleotide sequence ID" value="NZ_RHFF01000032.1"/>
</dbReference>
<evidence type="ECO:0000313" key="9">
    <source>
        <dbReference type="Proteomes" id="UP000297736"/>
    </source>
</evidence>
<dbReference type="InterPro" id="IPR015590">
    <property type="entry name" value="Aldehyde_DH_dom"/>
</dbReference>
<dbReference type="Gene3D" id="3.40.309.10">
    <property type="entry name" value="Aldehyde Dehydrogenase, Chain A, domain 2"/>
    <property type="match status" value="1"/>
</dbReference>
<evidence type="ECO:0000256" key="5">
    <source>
        <dbReference type="PROSITE-ProRule" id="PRU10007"/>
    </source>
</evidence>
<accession>A0A4Z0KD77</accession>
<dbReference type="InterPro" id="IPR016160">
    <property type="entry name" value="Ald_DH_CS_CYS"/>
</dbReference>
<reference evidence="8 9" key="1">
    <citation type="submission" date="2018-10" db="EMBL/GenBank/DDBJ databases">
        <title>Brevibacterium genomes from Austrain hard cheese rinds.</title>
        <authorList>
            <person name="Anast J.M."/>
            <person name="Dzieciol M."/>
            <person name="Schultz D.L."/>
            <person name="Mann E."/>
            <person name="Wagner M."/>
            <person name="Schmitz-Esser S."/>
        </authorList>
    </citation>
    <scope>NUCLEOTIDE SEQUENCE [LARGE SCALE GENOMIC DNA]</scope>
    <source>
        <strain evidence="8 9">L261</strain>
    </source>
</reference>
<dbReference type="Proteomes" id="UP000297736">
    <property type="component" value="Unassembled WGS sequence"/>
</dbReference>
<dbReference type="Gene3D" id="3.40.605.10">
    <property type="entry name" value="Aldehyde Dehydrogenase, Chain A, domain 1"/>
    <property type="match status" value="1"/>
</dbReference>
<evidence type="ECO:0000313" key="8">
    <source>
        <dbReference type="EMBL" id="TGD36495.1"/>
    </source>
</evidence>
<dbReference type="AlphaFoldDB" id="A0A4Z0KD77"/>
<dbReference type="FunFam" id="3.40.309.10:FF:000012">
    <property type="entry name" value="Betaine aldehyde dehydrogenase"/>
    <property type="match status" value="1"/>
</dbReference>
<gene>
    <name evidence="8" type="ORF">EB834_19540</name>
</gene>
<evidence type="ECO:0000256" key="4">
    <source>
        <dbReference type="ARBA" id="ARBA00049194"/>
    </source>
</evidence>
<dbReference type="InterPro" id="IPR016161">
    <property type="entry name" value="Ald_DH/histidinol_DH"/>
</dbReference>
<comment type="caution">
    <text evidence="8">The sequence shown here is derived from an EMBL/GenBank/DDBJ whole genome shotgun (WGS) entry which is preliminary data.</text>
</comment>
<dbReference type="CDD" id="cd07138">
    <property type="entry name" value="ALDH_CddD_SSP0762"/>
    <property type="match status" value="1"/>
</dbReference>
<evidence type="ECO:0000256" key="6">
    <source>
        <dbReference type="RuleBase" id="RU003345"/>
    </source>
</evidence>
<evidence type="ECO:0000256" key="1">
    <source>
        <dbReference type="ARBA" id="ARBA00009986"/>
    </source>
</evidence>
<dbReference type="InterPro" id="IPR016163">
    <property type="entry name" value="Ald_DH_C"/>
</dbReference>
<dbReference type="PROSITE" id="PS00070">
    <property type="entry name" value="ALDEHYDE_DEHYDR_CYS"/>
    <property type="match status" value="1"/>
</dbReference>